<reference evidence="6 7" key="1">
    <citation type="submission" date="2021-06" db="EMBL/GenBank/DDBJ databases">
        <title>Complete genome of Haloferula helveola possessing various polysaccharide degrading enzymes.</title>
        <authorList>
            <person name="Takami H."/>
            <person name="Huang C."/>
            <person name="Hamasaki K."/>
        </authorList>
    </citation>
    <scope>NUCLEOTIDE SEQUENCE [LARGE SCALE GENOMIC DNA]</scope>
    <source>
        <strain evidence="6 7">CN-1</strain>
    </source>
</reference>
<evidence type="ECO:0000313" key="6">
    <source>
        <dbReference type="EMBL" id="BCX49836.1"/>
    </source>
</evidence>
<dbReference type="Proteomes" id="UP001374893">
    <property type="component" value="Chromosome"/>
</dbReference>
<evidence type="ECO:0000256" key="4">
    <source>
        <dbReference type="ARBA" id="ARBA00023295"/>
    </source>
</evidence>
<dbReference type="PANTHER" id="PTHR43301:SF3">
    <property type="entry name" value="ARABINAN ENDO-1,5-ALPHA-L-ARABINOSIDASE A-RELATED"/>
    <property type="match status" value="1"/>
</dbReference>
<protein>
    <submittedName>
        <fullName evidence="6">1,4-beta-xylanase</fullName>
    </submittedName>
</protein>
<accession>A0ABN6H894</accession>
<keyword evidence="3" id="KW-0378">Hydrolase</keyword>
<keyword evidence="4" id="KW-0326">Glycosidase</keyword>
<dbReference type="SUPFAM" id="SSF75005">
    <property type="entry name" value="Arabinanase/levansucrase/invertase"/>
    <property type="match status" value="2"/>
</dbReference>
<comment type="similarity">
    <text evidence="2">Belongs to the glycosyl hydrolase 43 family.</text>
</comment>
<dbReference type="InterPro" id="IPR023296">
    <property type="entry name" value="Glyco_hydro_beta-prop_sf"/>
</dbReference>
<evidence type="ECO:0000256" key="1">
    <source>
        <dbReference type="ARBA" id="ARBA00004834"/>
    </source>
</evidence>
<feature type="signal peptide" evidence="5">
    <location>
        <begin position="1"/>
        <end position="17"/>
    </location>
</feature>
<sequence length="705" mass="79512">MKTLIASLALTTLSALAQDGGYLFLTFRGEATPMSEQIHFMVSEDGLDWQQLNHGEPVLVSHVGEKGVRDPYILPSPDRSKFFLIATDLSINLTKHDWGRAVRGGSKSLVVWESKNLLDWSEPRLVKVAPDTAGCTWAPEAIYDEQRGEYMVFWASTTSDDDFGKQRIWAAHTKDFRTFGKPFVYIEKPTTVIDTTIVRDQGTYYRFTKDEKHKAITLEKSKNLMTGWEDMPDFSLGRLTGYEGPACFRLKSNKPGEDGKWCLLLDWYATGRGYQPYVTDDLAGGEFVERDAMKFPFHPVRHGSVLPVTKEEMASLIGKWGKFEIGSDSPQVKTRNIVVDTAAGTVELPVMPGTDLKAFDPQLTTNSGAEIKPKGPQDFSKGPVVYHIGADRTLEVSAVENHNPVLNGYFADPDTIWSEKEKKFFIYPTSDGYDGWSGTYFKAFSSPDLVNWTDEGVILDLGKDVKWADRNAWAPCMIERKINGKYRYFYYFTAAQKIGVAASDEPTGPFRDLGKPIVDFKPRGVTGGQEIDPDVFEDPESGKCYLYWGNGYLAAGELSADMASVNRRTVKVLTPDETFREGIHIFYRKGTYYFLWSEDDTRSPNYRVRYAMAKTPLGPLEIPENNLVIARHDDEGIFGTGHNSSISVPGTDEHYLVYHRFTYPHGIEMGDRAGFHREICIDRMEFDENGYIRQVTPTHSGVTRK</sequence>
<dbReference type="InterPro" id="IPR006710">
    <property type="entry name" value="Glyco_hydro_43"/>
</dbReference>
<keyword evidence="5" id="KW-0732">Signal</keyword>
<dbReference type="CDD" id="cd18828">
    <property type="entry name" value="GH43_BT3675-like"/>
    <property type="match status" value="1"/>
</dbReference>
<dbReference type="CDD" id="cd08983">
    <property type="entry name" value="GH43_Bt3655-like"/>
    <property type="match status" value="1"/>
</dbReference>
<dbReference type="InterPro" id="IPR050727">
    <property type="entry name" value="GH43_arabinanases"/>
</dbReference>
<dbReference type="PANTHER" id="PTHR43301">
    <property type="entry name" value="ARABINAN ENDO-1,5-ALPHA-L-ARABINOSIDASE"/>
    <property type="match status" value="1"/>
</dbReference>
<feature type="chain" id="PRO_5046805687" evidence="5">
    <location>
        <begin position="18"/>
        <end position="705"/>
    </location>
</feature>
<evidence type="ECO:0000256" key="3">
    <source>
        <dbReference type="ARBA" id="ARBA00022801"/>
    </source>
</evidence>
<organism evidence="6 7">
    <name type="scientific">Haloferula helveola</name>
    <dbReference type="NCBI Taxonomy" id="490095"/>
    <lineage>
        <taxon>Bacteria</taxon>
        <taxon>Pseudomonadati</taxon>
        <taxon>Verrucomicrobiota</taxon>
        <taxon>Verrucomicrobiia</taxon>
        <taxon>Verrucomicrobiales</taxon>
        <taxon>Verrucomicrobiaceae</taxon>
        <taxon>Haloferula</taxon>
    </lineage>
</organism>
<keyword evidence="7" id="KW-1185">Reference proteome</keyword>
<proteinExistence type="inferred from homology"/>
<dbReference type="Pfam" id="PF04616">
    <property type="entry name" value="Glyco_hydro_43"/>
    <property type="match status" value="1"/>
</dbReference>
<dbReference type="Gene3D" id="2.60.40.2340">
    <property type="match status" value="1"/>
</dbReference>
<dbReference type="RefSeq" id="WP_338686620.1">
    <property type="nucleotide sequence ID" value="NZ_AP024702.1"/>
</dbReference>
<name>A0ABN6H894_9BACT</name>
<dbReference type="EMBL" id="AP024702">
    <property type="protein sequence ID" value="BCX49836.1"/>
    <property type="molecule type" value="Genomic_DNA"/>
</dbReference>
<dbReference type="Gene3D" id="2.115.10.20">
    <property type="entry name" value="Glycosyl hydrolase domain, family 43"/>
    <property type="match status" value="2"/>
</dbReference>
<evidence type="ECO:0000313" key="7">
    <source>
        <dbReference type="Proteomes" id="UP001374893"/>
    </source>
</evidence>
<comment type="pathway">
    <text evidence="1">Glycan metabolism; L-arabinan degradation.</text>
</comment>
<evidence type="ECO:0000256" key="2">
    <source>
        <dbReference type="ARBA" id="ARBA00009865"/>
    </source>
</evidence>
<evidence type="ECO:0000256" key="5">
    <source>
        <dbReference type="SAM" id="SignalP"/>
    </source>
</evidence>
<gene>
    <name evidence="6" type="ORF">HAHE_37440</name>
</gene>